<feature type="transmembrane region" description="Helical" evidence="7">
    <location>
        <begin position="80"/>
        <end position="102"/>
    </location>
</feature>
<keyword evidence="4 7" id="KW-0812">Transmembrane</keyword>
<evidence type="ECO:0000313" key="9">
    <source>
        <dbReference type="Proteomes" id="UP000664904"/>
    </source>
</evidence>
<gene>
    <name evidence="8" type="ORF">J5O05_01560</name>
</gene>
<evidence type="ECO:0000256" key="2">
    <source>
        <dbReference type="ARBA" id="ARBA00006679"/>
    </source>
</evidence>
<evidence type="ECO:0000256" key="5">
    <source>
        <dbReference type="ARBA" id="ARBA00022989"/>
    </source>
</evidence>
<dbReference type="GO" id="GO:0005886">
    <property type="term" value="C:plasma membrane"/>
    <property type="evidence" value="ECO:0007669"/>
    <property type="project" value="UniProtKB-SubCell"/>
</dbReference>
<comment type="similarity">
    <text evidence="2">Belongs to the DoxX family.</text>
</comment>
<protein>
    <submittedName>
        <fullName evidence="8">DoxX family protein</fullName>
    </submittedName>
</protein>
<feature type="transmembrane region" description="Helical" evidence="7">
    <location>
        <begin position="25"/>
        <end position="43"/>
    </location>
</feature>
<evidence type="ECO:0000256" key="4">
    <source>
        <dbReference type="ARBA" id="ARBA00022692"/>
    </source>
</evidence>
<dbReference type="InterPro" id="IPR051907">
    <property type="entry name" value="DoxX-like_oxidoreductase"/>
</dbReference>
<evidence type="ECO:0000256" key="3">
    <source>
        <dbReference type="ARBA" id="ARBA00022475"/>
    </source>
</evidence>
<reference evidence="8" key="1">
    <citation type="submission" date="2021-03" db="EMBL/GenBank/DDBJ databases">
        <title>Complete Genome of Pseudoalteromonas xiamenensis STKMTI.2, a new potential marine bacterium producing anti-Vibrio compounds.</title>
        <authorList>
            <person name="Handayani D.P."/>
            <person name="Isnansetyo A."/>
            <person name="Istiqomah I."/>
            <person name="Jumina J."/>
        </authorList>
    </citation>
    <scope>NUCLEOTIDE SEQUENCE</scope>
    <source>
        <strain evidence="8">STKMTI.2</strain>
    </source>
</reference>
<comment type="subcellular location">
    <subcellularLocation>
        <location evidence="1">Cell membrane</location>
        <topology evidence="1">Multi-pass membrane protein</topology>
    </subcellularLocation>
</comment>
<dbReference type="InterPro" id="IPR032808">
    <property type="entry name" value="DoxX"/>
</dbReference>
<proteinExistence type="inferred from homology"/>
<evidence type="ECO:0000256" key="6">
    <source>
        <dbReference type="ARBA" id="ARBA00023136"/>
    </source>
</evidence>
<dbReference type="PANTHER" id="PTHR33452:SF19">
    <property type="entry name" value="DOXX FAMILY PROTEIN"/>
    <property type="match status" value="1"/>
</dbReference>
<keyword evidence="9" id="KW-1185">Reference proteome</keyword>
<sequence length="237" mass="26473">MKKYFSYFVFPPTVSTLFARDFTSLALRLILGPIMVVAGYSKLNLSNNDLTGFDKFLADPSVTSWFGNTEWGLGLPFPDLLAFMAGWTEFLGGWLLLVGLLTRLISLPLIVTMLIAIFTVHLESGWFAITPTNPSTSPALIFSWLNIPGADMSLENSVATKERLDYIKEIIADTGYENYLTEKGSVAILNNGIEFAFTYFVMLLVLFANGAGRFTSLDYWLFERKAKVQKQNVSVLD</sequence>
<evidence type="ECO:0000313" key="8">
    <source>
        <dbReference type="EMBL" id="QTH71685.1"/>
    </source>
</evidence>
<feature type="transmembrane region" description="Helical" evidence="7">
    <location>
        <begin position="109"/>
        <end position="129"/>
    </location>
</feature>
<dbReference type="EMBL" id="CP072133">
    <property type="protein sequence ID" value="QTH71685.1"/>
    <property type="molecule type" value="Genomic_DNA"/>
</dbReference>
<feature type="transmembrane region" description="Helical" evidence="7">
    <location>
        <begin position="199"/>
        <end position="222"/>
    </location>
</feature>
<dbReference type="Proteomes" id="UP000664904">
    <property type="component" value="Chromosome"/>
</dbReference>
<evidence type="ECO:0000256" key="1">
    <source>
        <dbReference type="ARBA" id="ARBA00004651"/>
    </source>
</evidence>
<organism evidence="8 9">
    <name type="scientific">Pseudoalteromonas xiamenensis</name>
    <dbReference type="NCBI Taxonomy" id="882626"/>
    <lineage>
        <taxon>Bacteria</taxon>
        <taxon>Pseudomonadati</taxon>
        <taxon>Pseudomonadota</taxon>
        <taxon>Gammaproteobacteria</taxon>
        <taxon>Alteromonadales</taxon>
        <taxon>Pseudoalteromonadaceae</taxon>
        <taxon>Pseudoalteromonas</taxon>
    </lineage>
</organism>
<keyword evidence="3" id="KW-1003">Cell membrane</keyword>
<evidence type="ECO:0000256" key="7">
    <source>
        <dbReference type="SAM" id="Phobius"/>
    </source>
</evidence>
<dbReference type="Pfam" id="PF07681">
    <property type="entry name" value="DoxX"/>
    <property type="match status" value="1"/>
</dbReference>
<keyword evidence="6 7" id="KW-0472">Membrane</keyword>
<accession>A0A975DHA6</accession>
<dbReference type="AlphaFoldDB" id="A0A975DHA6"/>
<dbReference type="PANTHER" id="PTHR33452">
    <property type="entry name" value="OXIDOREDUCTASE CATD-RELATED"/>
    <property type="match status" value="1"/>
</dbReference>
<name>A0A975DHA6_9GAMM</name>
<dbReference type="KEGG" id="pxi:J5O05_01560"/>
<dbReference type="RefSeq" id="WP_208843311.1">
    <property type="nucleotide sequence ID" value="NZ_CP072133.1"/>
</dbReference>
<keyword evidence="5 7" id="KW-1133">Transmembrane helix</keyword>